<proteinExistence type="predicted"/>
<organism evidence="6 7">
    <name type="scientific">Zasmidium cellare</name>
    <name type="common">Wine cellar mold</name>
    <name type="synonym">Racodium cellare</name>
    <dbReference type="NCBI Taxonomy" id="395010"/>
    <lineage>
        <taxon>Eukaryota</taxon>
        <taxon>Fungi</taxon>
        <taxon>Dikarya</taxon>
        <taxon>Ascomycota</taxon>
        <taxon>Pezizomycotina</taxon>
        <taxon>Dothideomycetes</taxon>
        <taxon>Dothideomycetidae</taxon>
        <taxon>Mycosphaerellales</taxon>
        <taxon>Mycosphaerellaceae</taxon>
        <taxon>Zasmidium</taxon>
    </lineage>
</organism>
<keyword evidence="7" id="KW-1185">Reference proteome</keyword>
<accession>A0ABR0EU62</accession>
<dbReference type="Proteomes" id="UP001305779">
    <property type="component" value="Unassembled WGS sequence"/>
</dbReference>
<protein>
    <recommendedName>
        <fullName evidence="5">Xylanolytic transcriptional activator regulatory domain-containing protein</fullName>
    </recommendedName>
</protein>
<dbReference type="InterPro" id="IPR007219">
    <property type="entry name" value="XnlR_reg_dom"/>
</dbReference>
<dbReference type="Pfam" id="PF04082">
    <property type="entry name" value="Fungal_trans"/>
    <property type="match status" value="1"/>
</dbReference>
<evidence type="ECO:0000259" key="5">
    <source>
        <dbReference type="SMART" id="SM00906"/>
    </source>
</evidence>
<dbReference type="PANTHER" id="PTHR47424">
    <property type="entry name" value="REGULATORY PROTEIN GAL4"/>
    <property type="match status" value="1"/>
</dbReference>
<feature type="domain" description="Xylanolytic transcriptional activator regulatory" evidence="5">
    <location>
        <begin position="229"/>
        <end position="297"/>
    </location>
</feature>
<gene>
    <name evidence="6" type="ORF">PRZ48_002693</name>
</gene>
<dbReference type="InterPro" id="IPR051127">
    <property type="entry name" value="Fungal_SecMet_Regulators"/>
</dbReference>
<evidence type="ECO:0000256" key="3">
    <source>
        <dbReference type="ARBA" id="ARBA00023242"/>
    </source>
</evidence>
<evidence type="ECO:0000313" key="6">
    <source>
        <dbReference type="EMBL" id="KAK4504731.1"/>
    </source>
</evidence>
<keyword evidence="3" id="KW-0539">Nucleus</keyword>
<keyword evidence="2" id="KW-0804">Transcription</keyword>
<evidence type="ECO:0000256" key="2">
    <source>
        <dbReference type="ARBA" id="ARBA00023163"/>
    </source>
</evidence>
<keyword evidence="1" id="KW-0805">Transcription regulation</keyword>
<dbReference type="EMBL" id="JAXOVC010000002">
    <property type="protein sequence ID" value="KAK4504731.1"/>
    <property type="molecule type" value="Genomic_DNA"/>
</dbReference>
<reference evidence="6 7" key="1">
    <citation type="journal article" date="2023" name="G3 (Bethesda)">
        <title>A chromosome-level genome assembly of Zasmidium syzygii isolated from banana leaves.</title>
        <authorList>
            <person name="van Westerhoven A.C."/>
            <person name="Mehrabi R."/>
            <person name="Talebi R."/>
            <person name="Steentjes M.B.F."/>
            <person name="Corcolon B."/>
            <person name="Chong P.A."/>
            <person name="Kema G.H.J."/>
            <person name="Seidl M.F."/>
        </authorList>
    </citation>
    <scope>NUCLEOTIDE SEQUENCE [LARGE SCALE GENOMIC DNA]</scope>
    <source>
        <strain evidence="6 7">P124</strain>
    </source>
</reference>
<sequence length="576" mass="64056">MAETLPLAEDLDGVNEVNQHDEGTEFHGASGAWAFLSKLRAKAREAQRQVEPSAPNSPSFSAVSYLRDPTDGEQASLRHSQLPVPTLQPDHGLERAAVLLYFDGLHVVHPFLDREAFLLQCEQKIWSMVTRATTGGNNHFNALYNMVLALGLITANQTSANLCDVGLTGDNPTPSATGAFAPPVQWAEFFFSRAKTNLGDIFHSTSIDATAALFLMSVYCQNALRPHSCYLYSGMAVRTALACGIASRVSAKHPWSSKLWWALFSHELEMCSSVGRETALASSEAYAIPLPRADPEAIAGLIECMVRFADIHRRISSTSYPVVASDLWMTRSMQAMEVEADLKLWKSSLGAALDYDKQSFTDSEWRLKQKLVLQLRYSNARILLHRPFFSCGGALTAKTAMLDHIRPCVDASISTIDVLYAAYTSRPWFRSWWYNTTYLLYAEMVILYILLSDVEVWPEISLREKAQQGLSTLESMKSNMVARECATVVREVLSIVTSLSDSRRNCRQLTEPMAHNAPAPAIHPSAQDALMIDTQETSLFGDKLLVEDCEDLFCNLADSSFLDDLLHTELWNMDTT</sequence>
<evidence type="ECO:0000313" key="7">
    <source>
        <dbReference type="Proteomes" id="UP001305779"/>
    </source>
</evidence>
<dbReference type="SMART" id="SM00906">
    <property type="entry name" value="Fungal_trans"/>
    <property type="match status" value="1"/>
</dbReference>
<dbReference type="PANTHER" id="PTHR47424:SF15">
    <property type="entry name" value="ZN(II)2CYS6 TRANSCRIPTION FACTOR (EUROFUNG)"/>
    <property type="match status" value="1"/>
</dbReference>
<evidence type="ECO:0000256" key="4">
    <source>
        <dbReference type="SAM" id="MobiDB-lite"/>
    </source>
</evidence>
<name>A0ABR0EU62_ZASCE</name>
<evidence type="ECO:0000256" key="1">
    <source>
        <dbReference type="ARBA" id="ARBA00023015"/>
    </source>
</evidence>
<comment type="caution">
    <text evidence="6">The sequence shown here is derived from an EMBL/GenBank/DDBJ whole genome shotgun (WGS) entry which is preliminary data.</text>
</comment>
<feature type="region of interest" description="Disordered" evidence="4">
    <location>
        <begin position="46"/>
        <end position="65"/>
    </location>
</feature>
<dbReference type="CDD" id="cd12148">
    <property type="entry name" value="fungal_TF_MHR"/>
    <property type="match status" value="1"/>
</dbReference>